<protein>
    <submittedName>
        <fullName evidence="1">Uncharacterized protein</fullName>
    </submittedName>
</protein>
<gene>
    <name evidence="1" type="ORF">A4U43_C01F6520</name>
</gene>
<proteinExistence type="predicted"/>
<accession>A0A5P1FP00</accession>
<evidence type="ECO:0000313" key="2">
    <source>
        <dbReference type="Proteomes" id="UP000243459"/>
    </source>
</evidence>
<name>A0A5P1FP00_ASPOF</name>
<evidence type="ECO:0000313" key="1">
    <source>
        <dbReference type="EMBL" id="ONK79453.1"/>
    </source>
</evidence>
<reference evidence="2" key="1">
    <citation type="journal article" date="2017" name="Nat. Commun.">
        <title>The asparagus genome sheds light on the origin and evolution of a young Y chromosome.</title>
        <authorList>
            <person name="Harkess A."/>
            <person name="Zhou J."/>
            <person name="Xu C."/>
            <person name="Bowers J.E."/>
            <person name="Van der Hulst R."/>
            <person name="Ayyampalayam S."/>
            <person name="Mercati F."/>
            <person name="Riccardi P."/>
            <person name="McKain M.R."/>
            <person name="Kakrana A."/>
            <person name="Tang H."/>
            <person name="Ray J."/>
            <person name="Groenendijk J."/>
            <person name="Arikit S."/>
            <person name="Mathioni S.M."/>
            <person name="Nakano M."/>
            <person name="Shan H."/>
            <person name="Telgmann-Rauber A."/>
            <person name="Kanno A."/>
            <person name="Yue Z."/>
            <person name="Chen H."/>
            <person name="Li W."/>
            <person name="Chen Y."/>
            <person name="Xu X."/>
            <person name="Zhang Y."/>
            <person name="Luo S."/>
            <person name="Chen H."/>
            <person name="Gao J."/>
            <person name="Mao Z."/>
            <person name="Pires J.C."/>
            <person name="Luo M."/>
            <person name="Kudrna D."/>
            <person name="Wing R.A."/>
            <person name="Meyers B.C."/>
            <person name="Yi K."/>
            <person name="Kong H."/>
            <person name="Lavrijsen P."/>
            <person name="Sunseri F."/>
            <person name="Falavigna A."/>
            <person name="Ye Y."/>
            <person name="Leebens-Mack J.H."/>
            <person name="Chen G."/>
        </authorList>
    </citation>
    <scope>NUCLEOTIDE SEQUENCE [LARGE SCALE GENOMIC DNA]</scope>
    <source>
        <strain evidence="2">cv. DH0086</strain>
    </source>
</reference>
<dbReference type="Gramene" id="ONK79453">
    <property type="protein sequence ID" value="ONK79453"/>
    <property type="gene ID" value="A4U43_C01F6520"/>
</dbReference>
<dbReference type="EMBL" id="CM007381">
    <property type="protein sequence ID" value="ONK79453.1"/>
    <property type="molecule type" value="Genomic_DNA"/>
</dbReference>
<sequence>MGLVDVERGRREGQITTLATASTTGGSLFDGGRGRVGIWAERMGIVGVERGRRERQITTLATASTAGGSLFDGGRGREIRGVGWSGSGNGEMKEIMGRGLVVRILVREKRSRVGGVLVTAYQSWSTLISTQCAICKNDPQN</sequence>
<keyword evidence="2" id="KW-1185">Reference proteome</keyword>
<dbReference type="Proteomes" id="UP000243459">
    <property type="component" value="Chromosome 1"/>
</dbReference>
<organism evidence="1 2">
    <name type="scientific">Asparagus officinalis</name>
    <name type="common">Garden asparagus</name>
    <dbReference type="NCBI Taxonomy" id="4686"/>
    <lineage>
        <taxon>Eukaryota</taxon>
        <taxon>Viridiplantae</taxon>
        <taxon>Streptophyta</taxon>
        <taxon>Embryophyta</taxon>
        <taxon>Tracheophyta</taxon>
        <taxon>Spermatophyta</taxon>
        <taxon>Magnoliopsida</taxon>
        <taxon>Liliopsida</taxon>
        <taxon>Asparagales</taxon>
        <taxon>Asparagaceae</taxon>
        <taxon>Asparagoideae</taxon>
        <taxon>Asparagus</taxon>
    </lineage>
</organism>
<dbReference type="AlphaFoldDB" id="A0A5P1FP00"/>